<name>A0ABV7UCD9_9HYPH</name>
<sequence>MEIPHNISLTPEIEGLVASGSPVAIGVSGGKDSQAAALATFSYLDRAQHSGPRILIHADLGSVEWSDSLRICKELATHFGRDLVVVRRKAGGLMERWKSRWLSSKTRYESLSTVTLVPCWSTPAMRFCTSEQKTHVIMADLKRRFKGQKIINVTGVRREESAARSRMPPTSTDTAGQIITWRPIIDHTVDEVFGAIHDAGLLPHPAYREFGMSRVSCRFCIMSNLADLQAAALQPESQGLLQEMVDLEIESSFAFQGSRWLGDIAPEKLSSSTRHRLKQAQERAIKRKSVEATLTKAMLFTKGWPERMLTDDEAALLCNARNQISKMYGFASDHLTVSGIQHRYAELLAEKSEKNPKQMEFW</sequence>
<comment type="caution">
    <text evidence="2">The sequence shown here is derived from an EMBL/GenBank/DDBJ whole genome shotgun (WGS) entry which is preliminary data.</text>
</comment>
<gene>
    <name evidence="2" type="ORF">ACFONL_01660</name>
</gene>
<evidence type="ECO:0000313" key="3">
    <source>
        <dbReference type="Proteomes" id="UP001595704"/>
    </source>
</evidence>
<keyword evidence="3" id="KW-1185">Reference proteome</keyword>
<evidence type="ECO:0000259" key="1">
    <source>
        <dbReference type="Pfam" id="PF01507"/>
    </source>
</evidence>
<organism evidence="2 3">
    <name type="scientific">Camelimonas fluminis</name>
    <dbReference type="NCBI Taxonomy" id="1576911"/>
    <lineage>
        <taxon>Bacteria</taxon>
        <taxon>Pseudomonadati</taxon>
        <taxon>Pseudomonadota</taxon>
        <taxon>Alphaproteobacteria</taxon>
        <taxon>Hyphomicrobiales</taxon>
        <taxon>Chelatococcaceae</taxon>
        <taxon>Camelimonas</taxon>
    </lineage>
</organism>
<dbReference type="SUPFAM" id="SSF52402">
    <property type="entry name" value="Adenine nucleotide alpha hydrolases-like"/>
    <property type="match status" value="1"/>
</dbReference>
<proteinExistence type="predicted"/>
<reference evidence="3" key="1">
    <citation type="journal article" date="2019" name="Int. J. Syst. Evol. Microbiol.">
        <title>The Global Catalogue of Microorganisms (GCM) 10K type strain sequencing project: providing services to taxonomists for standard genome sequencing and annotation.</title>
        <authorList>
            <consortium name="The Broad Institute Genomics Platform"/>
            <consortium name="The Broad Institute Genome Sequencing Center for Infectious Disease"/>
            <person name="Wu L."/>
            <person name="Ma J."/>
        </authorList>
    </citation>
    <scope>NUCLEOTIDE SEQUENCE [LARGE SCALE GENOMIC DNA]</scope>
    <source>
        <strain evidence="3">KCTC 42282</strain>
    </source>
</reference>
<accession>A0ABV7UCD9</accession>
<evidence type="ECO:0000313" key="2">
    <source>
        <dbReference type="EMBL" id="MFC3636095.1"/>
    </source>
</evidence>
<dbReference type="InterPro" id="IPR002500">
    <property type="entry name" value="PAPS_reduct_dom"/>
</dbReference>
<dbReference type="EMBL" id="JBHRYC010000018">
    <property type="protein sequence ID" value="MFC3636095.1"/>
    <property type="molecule type" value="Genomic_DNA"/>
</dbReference>
<dbReference type="Proteomes" id="UP001595704">
    <property type="component" value="Unassembled WGS sequence"/>
</dbReference>
<feature type="domain" description="Phosphoadenosine phosphosulphate reductase" evidence="1">
    <location>
        <begin position="24"/>
        <end position="220"/>
    </location>
</feature>
<protein>
    <submittedName>
        <fullName evidence="2">Phosphoadenosine phosphosulfate reductase family protein</fullName>
    </submittedName>
</protein>
<dbReference type="Pfam" id="PF01507">
    <property type="entry name" value="PAPS_reduct"/>
    <property type="match status" value="1"/>
</dbReference>
<dbReference type="InterPro" id="IPR014729">
    <property type="entry name" value="Rossmann-like_a/b/a_fold"/>
</dbReference>
<dbReference type="RefSeq" id="WP_191320835.1">
    <property type="nucleotide sequence ID" value="NZ_BNCG01000026.1"/>
</dbReference>
<dbReference type="Gene3D" id="3.40.50.620">
    <property type="entry name" value="HUPs"/>
    <property type="match status" value="1"/>
</dbReference>